<dbReference type="Gene3D" id="3.30.160.60">
    <property type="entry name" value="Classic Zinc Finger"/>
    <property type="match status" value="1"/>
</dbReference>
<organism evidence="10">
    <name type="scientific">Oppiella nova</name>
    <dbReference type="NCBI Taxonomy" id="334625"/>
    <lineage>
        <taxon>Eukaryota</taxon>
        <taxon>Metazoa</taxon>
        <taxon>Ecdysozoa</taxon>
        <taxon>Arthropoda</taxon>
        <taxon>Chelicerata</taxon>
        <taxon>Arachnida</taxon>
        <taxon>Acari</taxon>
        <taxon>Acariformes</taxon>
        <taxon>Sarcoptiformes</taxon>
        <taxon>Oribatida</taxon>
        <taxon>Brachypylina</taxon>
        <taxon>Oppioidea</taxon>
        <taxon>Oppiidae</taxon>
        <taxon>Oppiella</taxon>
    </lineage>
</organism>
<feature type="region of interest" description="Disordered" evidence="8">
    <location>
        <begin position="237"/>
        <end position="261"/>
    </location>
</feature>
<feature type="non-terminal residue" evidence="10">
    <location>
        <position position="261"/>
    </location>
</feature>
<feature type="compositionally biased region" description="Basic and acidic residues" evidence="8">
    <location>
        <begin position="59"/>
        <end position="71"/>
    </location>
</feature>
<dbReference type="SUPFAM" id="SSF57667">
    <property type="entry name" value="beta-beta-alpha zinc fingers"/>
    <property type="match status" value="1"/>
</dbReference>
<dbReference type="GO" id="GO:0008270">
    <property type="term" value="F:zinc ion binding"/>
    <property type="evidence" value="ECO:0007669"/>
    <property type="project" value="UniProtKB-KW"/>
</dbReference>
<gene>
    <name evidence="10" type="ORF">ONB1V03_LOCUS10550</name>
</gene>
<evidence type="ECO:0000256" key="1">
    <source>
        <dbReference type="ARBA" id="ARBA00004123"/>
    </source>
</evidence>
<dbReference type="PANTHER" id="PTHR16515:SF49">
    <property type="entry name" value="GASTRULA ZINC FINGER PROTEIN XLCGF49.1-LIKE-RELATED"/>
    <property type="match status" value="1"/>
</dbReference>
<dbReference type="InterPro" id="IPR013087">
    <property type="entry name" value="Znf_C2H2_type"/>
</dbReference>
<evidence type="ECO:0000259" key="9">
    <source>
        <dbReference type="PROSITE" id="PS50157"/>
    </source>
</evidence>
<evidence type="ECO:0000256" key="6">
    <source>
        <dbReference type="ARBA" id="ARBA00023242"/>
    </source>
</evidence>
<dbReference type="InterPro" id="IPR050331">
    <property type="entry name" value="Zinc_finger"/>
</dbReference>
<feature type="compositionally biased region" description="Basic and acidic residues" evidence="8">
    <location>
        <begin position="13"/>
        <end position="25"/>
    </location>
</feature>
<name>A0A7R9M5C8_9ACAR</name>
<dbReference type="Pfam" id="PF00096">
    <property type="entry name" value="zf-C2H2"/>
    <property type="match status" value="2"/>
</dbReference>
<dbReference type="EMBL" id="OC922050">
    <property type="protein sequence ID" value="CAD7653899.1"/>
    <property type="molecule type" value="Genomic_DNA"/>
</dbReference>
<keyword evidence="6" id="KW-0539">Nucleus</keyword>
<dbReference type="GO" id="GO:0010468">
    <property type="term" value="P:regulation of gene expression"/>
    <property type="evidence" value="ECO:0007669"/>
    <property type="project" value="TreeGrafter"/>
</dbReference>
<evidence type="ECO:0000256" key="5">
    <source>
        <dbReference type="ARBA" id="ARBA00022833"/>
    </source>
</evidence>
<sequence>MNNKTMDELNTQRSRENECKTREPNEVISKTLPTEVIKTENCGKSLNNESNDNIEPIDEDMKSNKSDDKNSNESQNNALVSDNLNEEPIDEDVNALNTNDTNCTPNATQSQHKNSNNFKILRQKTIENMKSKKLSQNSTPNVMPNDNSMSFRCNECQQMFITIFDLELHVNSVHKAVPTHVCTDCQQRFHTSDQLSTHISDEHSIDLTEDYFSCVVCGYQTTCNESLTTHMNNHTSITTSHAHQSNTKRYKTTTSTDPLSV</sequence>
<keyword evidence="11" id="KW-1185">Reference proteome</keyword>
<evidence type="ECO:0000256" key="4">
    <source>
        <dbReference type="ARBA" id="ARBA00022771"/>
    </source>
</evidence>
<evidence type="ECO:0000256" key="3">
    <source>
        <dbReference type="ARBA" id="ARBA00022737"/>
    </source>
</evidence>
<feature type="domain" description="C2H2-type" evidence="9">
    <location>
        <begin position="180"/>
        <end position="204"/>
    </location>
</feature>
<feature type="compositionally biased region" description="Polar residues" evidence="8">
    <location>
        <begin position="42"/>
        <end position="53"/>
    </location>
</feature>
<feature type="region of interest" description="Disordered" evidence="8">
    <location>
        <begin position="1"/>
        <end position="88"/>
    </location>
</feature>
<accession>A0A7R9M5C8</accession>
<evidence type="ECO:0000256" key="7">
    <source>
        <dbReference type="PROSITE-ProRule" id="PRU00042"/>
    </source>
</evidence>
<dbReference type="SMART" id="SM00355">
    <property type="entry name" value="ZnF_C2H2"/>
    <property type="match status" value="3"/>
</dbReference>
<feature type="domain" description="C2H2-type" evidence="9">
    <location>
        <begin position="212"/>
        <end position="239"/>
    </location>
</feature>
<evidence type="ECO:0000313" key="11">
    <source>
        <dbReference type="Proteomes" id="UP000728032"/>
    </source>
</evidence>
<feature type="compositionally biased region" description="Polar residues" evidence="8">
    <location>
        <begin position="1"/>
        <end position="12"/>
    </location>
</feature>
<feature type="domain" description="C2H2-type" evidence="9">
    <location>
        <begin position="151"/>
        <end position="179"/>
    </location>
</feature>
<keyword evidence="5" id="KW-0862">Zinc</keyword>
<dbReference type="PROSITE" id="PS50157">
    <property type="entry name" value="ZINC_FINGER_C2H2_2"/>
    <property type="match status" value="3"/>
</dbReference>
<evidence type="ECO:0000256" key="2">
    <source>
        <dbReference type="ARBA" id="ARBA00022723"/>
    </source>
</evidence>
<proteinExistence type="predicted"/>
<dbReference type="InterPro" id="IPR036236">
    <property type="entry name" value="Znf_C2H2_sf"/>
</dbReference>
<dbReference type="EMBL" id="CAJPVJ010007225">
    <property type="protein sequence ID" value="CAG2171086.1"/>
    <property type="molecule type" value="Genomic_DNA"/>
</dbReference>
<dbReference type="Proteomes" id="UP000728032">
    <property type="component" value="Unassembled WGS sequence"/>
</dbReference>
<keyword evidence="2" id="KW-0479">Metal-binding</keyword>
<keyword evidence="3" id="KW-0677">Repeat</keyword>
<dbReference type="AlphaFoldDB" id="A0A7R9M5C8"/>
<dbReference type="GO" id="GO:0005634">
    <property type="term" value="C:nucleus"/>
    <property type="evidence" value="ECO:0007669"/>
    <property type="project" value="UniProtKB-SubCell"/>
</dbReference>
<evidence type="ECO:0000313" key="10">
    <source>
        <dbReference type="EMBL" id="CAD7653899.1"/>
    </source>
</evidence>
<evidence type="ECO:0000256" key="8">
    <source>
        <dbReference type="SAM" id="MobiDB-lite"/>
    </source>
</evidence>
<reference evidence="10" key="1">
    <citation type="submission" date="2020-11" db="EMBL/GenBank/DDBJ databases">
        <authorList>
            <person name="Tran Van P."/>
        </authorList>
    </citation>
    <scope>NUCLEOTIDE SEQUENCE</scope>
</reference>
<dbReference type="PANTHER" id="PTHR16515">
    <property type="entry name" value="PR DOMAIN ZINC FINGER PROTEIN"/>
    <property type="match status" value="1"/>
</dbReference>
<keyword evidence="4 7" id="KW-0863">Zinc-finger</keyword>
<protein>
    <recommendedName>
        <fullName evidence="9">C2H2-type domain-containing protein</fullName>
    </recommendedName>
</protein>
<feature type="compositionally biased region" description="Polar residues" evidence="8">
    <location>
        <begin position="252"/>
        <end position="261"/>
    </location>
</feature>
<dbReference type="OrthoDB" id="8856548at2759"/>
<dbReference type="PROSITE" id="PS00028">
    <property type="entry name" value="ZINC_FINGER_C2H2_1"/>
    <property type="match status" value="1"/>
</dbReference>
<comment type="subcellular location">
    <subcellularLocation>
        <location evidence="1">Nucleus</location>
    </subcellularLocation>
</comment>